<sequence>MSRTLLRVGHDGRSLLCAYGGGRQGLSRVEMTPGVDSIPETRLESTYAQAGRVREQKLRVADGDTYTKRPKKYYRQGQVVRKALLGGVTLSGVRKLGVHFTDTKGNATHVFDGREACLSKKLEYGDFGLLRDDVAEGLGGDVHPT</sequence>
<dbReference type="EMBL" id="CP072757">
    <property type="protein sequence ID" value="QUC21800.1"/>
    <property type="molecule type" value="Genomic_DNA"/>
</dbReference>
<keyword evidence="3" id="KW-1185">Reference proteome</keyword>
<dbReference type="KEGG" id="uvi:66066818"/>
<dbReference type="Proteomes" id="UP000054053">
    <property type="component" value="Unassembled WGS sequence"/>
</dbReference>
<dbReference type="OrthoDB" id="442731at2759"/>
<dbReference type="EMBL" id="BBTG02000037">
    <property type="protein sequence ID" value="GAO19884.1"/>
    <property type="molecule type" value="Genomic_DNA"/>
</dbReference>
<protein>
    <submittedName>
        <fullName evidence="1">Uncharacterized protein</fullName>
    </submittedName>
</protein>
<name>A0A063BW61_USTVR</name>
<dbReference type="AlphaFoldDB" id="A0A063BW61"/>
<dbReference type="GeneID" id="66066818"/>
<proteinExistence type="predicted"/>
<dbReference type="HOGENOM" id="CLU_1788288_0_0_1"/>
<evidence type="ECO:0000313" key="2">
    <source>
        <dbReference type="EMBL" id="QUC21800.1"/>
    </source>
</evidence>
<dbReference type="Proteomes" id="UP000027002">
    <property type="component" value="Chromosome 5"/>
</dbReference>
<accession>A0A063BW61</accession>
<evidence type="ECO:0000313" key="4">
    <source>
        <dbReference type="Proteomes" id="UP000054053"/>
    </source>
</evidence>
<organism evidence="1 4">
    <name type="scientific">Ustilaginoidea virens</name>
    <name type="common">Rice false smut fungus</name>
    <name type="synonym">Villosiclava virens</name>
    <dbReference type="NCBI Taxonomy" id="1159556"/>
    <lineage>
        <taxon>Eukaryota</taxon>
        <taxon>Fungi</taxon>
        <taxon>Dikarya</taxon>
        <taxon>Ascomycota</taxon>
        <taxon>Pezizomycotina</taxon>
        <taxon>Sordariomycetes</taxon>
        <taxon>Hypocreomycetidae</taxon>
        <taxon>Hypocreales</taxon>
        <taxon>Clavicipitaceae</taxon>
        <taxon>Ustilaginoidea</taxon>
    </lineage>
</organism>
<dbReference type="RefSeq" id="XP_042999473.1">
    <property type="nucleotide sequence ID" value="XM_043143538.1"/>
</dbReference>
<reference evidence="1" key="1">
    <citation type="journal article" date="2016" name="Genome Announc.">
        <title>Genome Sequence of Ustilaginoidea virens IPU010, a Rice Pathogenic Fungus Causing False Smut.</title>
        <authorList>
            <person name="Kumagai T."/>
            <person name="Ishii T."/>
            <person name="Terai G."/>
            <person name="Umemura M."/>
            <person name="Machida M."/>
            <person name="Asai K."/>
        </authorList>
    </citation>
    <scope>NUCLEOTIDE SEQUENCE [LARGE SCALE GENOMIC DNA]</scope>
    <source>
        <strain evidence="1">IPU010</strain>
    </source>
</reference>
<reference evidence="2" key="3">
    <citation type="submission" date="2020-03" db="EMBL/GenBank/DDBJ databases">
        <title>A mixture of massive structural variations and highly conserved coding sequences in Ustilaginoidea virens genome.</title>
        <authorList>
            <person name="Zhang K."/>
            <person name="Zhao Z."/>
            <person name="Zhang Z."/>
            <person name="Li Y."/>
            <person name="Hsiang T."/>
            <person name="Sun W."/>
        </authorList>
    </citation>
    <scope>NUCLEOTIDE SEQUENCE</scope>
    <source>
        <strain evidence="2">UV-8b</strain>
    </source>
</reference>
<reference evidence="4" key="2">
    <citation type="journal article" date="2016" name="Genome Announc.">
        <title>Genome sequence of Ustilaginoidea virens IPU010, a rice pathogenic fungus causing false smut.</title>
        <authorList>
            <person name="Kumagai T."/>
            <person name="Ishii T."/>
            <person name="Terai G."/>
            <person name="Umemura M."/>
            <person name="Machida M."/>
            <person name="Asai K."/>
        </authorList>
    </citation>
    <scope>NUCLEOTIDE SEQUENCE [LARGE SCALE GENOMIC DNA]</scope>
    <source>
        <strain evidence="4">IPU010</strain>
    </source>
</reference>
<evidence type="ECO:0000313" key="3">
    <source>
        <dbReference type="Proteomes" id="UP000027002"/>
    </source>
</evidence>
<gene>
    <name evidence="2" type="ORF">UV8b_06041</name>
    <name evidence="1" type="ORF">UVI_02051120</name>
</gene>
<evidence type="ECO:0000313" key="1">
    <source>
        <dbReference type="EMBL" id="GAO19884.1"/>
    </source>
</evidence>